<evidence type="ECO:0000256" key="1">
    <source>
        <dbReference type="SAM" id="Phobius"/>
    </source>
</evidence>
<dbReference type="EMBL" id="JXOJ01000001">
    <property type="protein sequence ID" value="KLK89284.1"/>
    <property type="molecule type" value="Genomic_DNA"/>
</dbReference>
<dbReference type="STRING" id="1550566.SZ63_02305"/>
<evidence type="ECO:0000313" key="3">
    <source>
        <dbReference type="Proteomes" id="UP000035301"/>
    </source>
</evidence>
<sequence>MKKQGHVLFLALLAAISLVPGSAAGGEIPIDYSFNESHAEIYERMLERNASLGEYYERICPEFLENMPPETRAHLYNTTMARQRPPGADGEFVPPLIMGKVAIATASPVTSVCGVPIPIVGIAILGLAGIIILALLAAVALILERIRNGNE</sequence>
<reference evidence="2 3" key="1">
    <citation type="journal article" date="2015" name="Int. J. Syst. Evol. Microbiol.">
        <title>Methanoculleus sediminis sp. nov., a methanogen from sediments near a submarine mud volcano.</title>
        <authorList>
            <person name="Chen S.C."/>
            <person name="Chen M.F."/>
            <person name="Lai M.C."/>
            <person name="Weng C.Y."/>
            <person name="Wu S.Y."/>
            <person name="Lin S."/>
            <person name="Yang T.F."/>
            <person name="Chen P.C."/>
        </authorList>
    </citation>
    <scope>NUCLEOTIDE SEQUENCE [LARGE SCALE GENOMIC DNA]</scope>
    <source>
        <strain evidence="2 3">S3Fa</strain>
    </source>
</reference>
<proteinExistence type="predicted"/>
<feature type="transmembrane region" description="Helical" evidence="1">
    <location>
        <begin position="119"/>
        <end position="143"/>
    </location>
</feature>
<keyword evidence="1" id="KW-0812">Transmembrane</keyword>
<keyword evidence="3" id="KW-1185">Reference proteome</keyword>
<organism evidence="2 3">
    <name type="scientific">Methanoculleus sediminis</name>
    <dbReference type="NCBI Taxonomy" id="1550566"/>
    <lineage>
        <taxon>Archaea</taxon>
        <taxon>Methanobacteriati</taxon>
        <taxon>Methanobacteriota</taxon>
        <taxon>Stenosarchaea group</taxon>
        <taxon>Methanomicrobia</taxon>
        <taxon>Methanomicrobiales</taxon>
        <taxon>Methanomicrobiaceae</taxon>
        <taxon>Methanoculleus</taxon>
    </lineage>
</organism>
<name>A0A0H1R2K2_9EURY</name>
<dbReference type="Proteomes" id="UP000035301">
    <property type="component" value="Unassembled WGS sequence"/>
</dbReference>
<gene>
    <name evidence="2" type="ORF">SZ63_02305</name>
</gene>
<comment type="caution">
    <text evidence="2">The sequence shown here is derived from an EMBL/GenBank/DDBJ whole genome shotgun (WGS) entry which is preliminary data.</text>
</comment>
<keyword evidence="1" id="KW-1133">Transmembrane helix</keyword>
<dbReference type="PATRIC" id="fig|1550566.3.peg.487"/>
<accession>A0A0H1R2K2</accession>
<keyword evidence="1" id="KW-0472">Membrane</keyword>
<dbReference type="AlphaFoldDB" id="A0A0H1R2K2"/>
<evidence type="ECO:0000313" key="2">
    <source>
        <dbReference type="EMBL" id="KLK89284.1"/>
    </source>
</evidence>
<protein>
    <submittedName>
        <fullName evidence="2">Uncharacterized protein</fullName>
    </submittedName>
</protein>